<dbReference type="EMBL" id="CVRI01000012">
    <property type="protein sequence ID" value="CRK89383.1"/>
    <property type="molecule type" value="Genomic_DNA"/>
</dbReference>
<gene>
    <name evidence="1" type="ORF">CLUMA_CG003137</name>
</gene>
<name>A0A1J1HMV1_9DIPT</name>
<keyword evidence="2" id="KW-1185">Reference proteome</keyword>
<accession>A0A1J1HMV1</accession>
<evidence type="ECO:0000313" key="1">
    <source>
        <dbReference type="EMBL" id="CRK89383.1"/>
    </source>
</evidence>
<proteinExistence type="predicted"/>
<evidence type="ECO:0000313" key="2">
    <source>
        <dbReference type="Proteomes" id="UP000183832"/>
    </source>
</evidence>
<reference evidence="1 2" key="1">
    <citation type="submission" date="2015-04" db="EMBL/GenBank/DDBJ databases">
        <authorList>
            <person name="Syromyatnikov M.Y."/>
            <person name="Popov V.N."/>
        </authorList>
    </citation>
    <scope>NUCLEOTIDE SEQUENCE [LARGE SCALE GENOMIC DNA]</scope>
</reference>
<protein>
    <submittedName>
        <fullName evidence="1">CLUMA_CG003137, isoform A</fullName>
    </submittedName>
</protein>
<organism evidence="1 2">
    <name type="scientific">Clunio marinus</name>
    <dbReference type="NCBI Taxonomy" id="568069"/>
    <lineage>
        <taxon>Eukaryota</taxon>
        <taxon>Metazoa</taxon>
        <taxon>Ecdysozoa</taxon>
        <taxon>Arthropoda</taxon>
        <taxon>Hexapoda</taxon>
        <taxon>Insecta</taxon>
        <taxon>Pterygota</taxon>
        <taxon>Neoptera</taxon>
        <taxon>Endopterygota</taxon>
        <taxon>Diptera</taxon>
        <taxon>Nematocera</taxon>
        <taxon>Chironomoidea</taxon>
        <taxon>Chironomidae</taxon>
        <taxon>Clunio</taxon>
    </lineage>
</organism>
<dbReference type="AlphaFoldDB" id="A0A1J1HMV1"/>
<sequence length="85" mass="9802">MKSKIISQLVAGVSLCQSLVLRSLKLLKGKKVISVHEMNLNGNREDENMRMDFTIYYWDFLDCNLTTIPFEVNEKRKGLGLTMSF</sequence>
<dbReference type="Proteomes" id="UP000183832">
    <property type="component" value="Unassembled WGS sequence"/>
</dbReference>